<dbReference type="Proteomes" id="UP000018852">
    <property type="component" value="Unassembled WGS sequence"/>
</dbReference>
<sequence length="100" mass="10441">PPAAAATAAWVGALERGRGMGVLPGGDNFHYFATDSHQNEQCYEIVTAEGLSVTPLRLAVCMSVKRTLCFATCAVTVDGAFGPDNVVGGPCTARIWEEAP</sequence>
<proteinExistence type="predicted"/>
<dbReference type="EMBL" id="AZLV01000120">
    <property type="protein sequence ID" value="ETJ07160.1"/>
    <property type="molecule type" value="Genomic_DNA"/>
</dbReference>
<feature type="non-terminal residue" evidence="1">
    <location>
        <position position="1"/>
    </location>
</feature>
<dbReference type="AlphaFoldDB" id="W1VQS1"/>
<gene>
    <name evidence="1" type="ORF">Q605_AUC00120G0002</name>
</gene>
<protein>
    <submittedName>
        <fullName evidence="1">Uncharacterized protein</fullName>
    </submittedName>
</protein>
<name>W1VQS1_9ACTO</name>
<comment type="caution">
    <text evidence="1">The sequence shown here is derived from an EMBL/GenBank/DDBJ whole genome shotgun (WGS) entry which is preliminary data.</text>
</comment>
<organism evidence="1 2">
    <name type="scientific">Actinomyces urogenitalis DORA_12</name>
    <dbReference type="NCBI Taxonomy" id="1403939"/>
    <lineage>
        <taxon>Bacteria</taxon>
        <taxon>Bacillati</taxon>
        <taxon>Actinomycetota</taxon>
        <taxon>Actinomycetes</taxon>
        <taxon>Actinomycetales</taxon>
        <taxon>Actinomycetaceae</taxon>
        <taxon>Actinomyces</taxon>
    </lineage>
</organism>
<accession>W1VQS1</accession>
<evidence type="ECO:0000313" key="2">
    <source>
        <dbReference type="Proteomes" id="UP000018852"/>
    </source>
</evidence>
<reference evidence="1 2" key="1">
    <citation type="submission" date="2013-12" db="EMBL/GenBank/DDBJ databases">
        <title>A Varibaculum cambriense genome reconstructed from a premature infant gut community with otherwise low bacterial novelty that shifts toward anaerobic metabolism during the third week of life.</title>
        <authorList>
            <person name="Brown C.T."/>
            <person name="Sharon I."/>
            <person name="Thomas B.C."/>
            <person name="Castelle C.J."/>
            <person name="Morowitz M.J."/>
            <person name="Banfield J.F."/>
        </authorList>
    </citation>
    <scope>NUCLEOTIDE SEQUENCE [LARGE SCALE GENOMIC DNA]</scope>
    <source>
        <strain evidence="2">DORA_12</strain>
    </source>
</reference>
<evidence type="ECO:0000313" key="1">
    <source>
        <dbReference type="EMBL" id="ETJ07160.1"/>
    </source>
</evidence>